<sequence>MHSRTRQLVGIDVPFLGISPYIRREISEETRCLKLKSPVPVPGTWSGPDYHEMNISHNKRLHRPETYSDEKVSEVFTTKYNSCTIPAMTICAPKLKSHQPVEITLSCAFQPPIESNEKVSFSQKSSRLIKMDKKLLALMNVTTKFDASFTSRTPRMKDALDIIKVKRKHTICSMIVKEPTVRIITIRELIRKKSDGRNSCRAQVTVLTSPVTDVNFCRCLKHVQITRSKRHSTSIESISKQAHIVEENNAGQKVTNEMNCASDQLLSREINANEALSENDDDFIFPGHSALEKYVKYKRDKWKRLHSESVESDHRESSCPLAASELKRACAVRIVEPPRQLSYITAPSRSRLGSVEMETFSTPARTFGEQLLSTNYHGVKKSSVDRSERSMSLTKPSFEFDPAMSPFEQTLQNQAFQLRKISTFSDGDIPTIQLAVVAAAAPTATGGDGEQVGIFTTALSLGW</sequence>
<name>A0A0R3S382_9BILA</name>
<organism evidence="1 2">
    <name type="scientific">Elaeophora elaphi</name>
    <dbReference type="NCBI Taxonomy" id="1147741"/>
    <lineage>
        <taxon>Eukaryota</taxon>
        <taxon>Metazoa</taxon>
        <taxon>Ecdysozoa</taxon>
        <taxon>Nematoda</taxon>
        <taxon>Chromadorea</taxon>
        <taxon>Rhabditida</taxon>
        <taxon>Spirurina</taxon>
        <taxon>Spiruromorpha</taxon>
        <taxon>Filarioidea</taxon>
        <taxon>Onchocercidae</taxon>
        <taxon>Elaeophora</taxon>
    </lineage>
</organism>
<dbReference type="WBParaSite" id="EEL_0000921101-mRNA-1">
    <property type="protein sequence ID" value="EEL_0000921101-mRNA-1"/>
    <property type="gene ID" value="EEL_0000921101"/>
</dbReference>
<protein>
    <submittedName>
        <fullName evidence="2">C2 domain-containing protein</fullName>
    </submittedName>
</protein>
<dbReference type="AlphaFoldDB" id="A0A0R3S382"/>
<accession>A0A0R3S382</accession>
<proteinExistence type="predicted"/>
<keyword evidence="1" id="KW-1185">Reference proteome</keyword>
<dbReference type="Proteomes" id="UP000050640">
    <property type="component" value="Unplaced"/>
</dbReference>
<evidence type="ECO:0000313" key="2">
    <source>
        <dbReference type="WBParaSite" id="EEL_0000921101-mRNA-1"/>
    </source>
</evidence>
<reference evidence="2" key="1">
    <citation type="submission" date="2017-02" db="UniProtKB">
        <authorList>
            <consortium name="WormBaseParasite"/>
        </authorList>
    </citation>
    <scope>IDENTIFICATION</scope>
</reference>
<evidence type="ECO:0000313" key="1">
    <source>
        <dbReference type="Proteomes" id="UP000050640"/>
    </source>
</evidence>